<dbReference type="EMBL" id="VXIV02001458">
    <property type="protein sequence ID" value="KAF6033036.1"/>
    <property type="molecule type" value="Genomic_DNA"/>
</dbReference>
<evidence type="ECO:0000313" key="8">
    <source>
        <dbReference type="EMBL" id="KAF6033036.1"/>
    </source>
</evidence>
<evidence type="ECO:0000256" key="1">
    <source>
        <dbReference type="ARBA" id="ARBA00004127"/>
    </source>
</evidence>
<keyword evidence="9" id="KW-1185">Reference proteome</keyword>
<name>A0A7J7K638_BUGNE</name>
<keyword evidence="3" id="KW-0812">Transmembrane</keyword>
<dbReference type="Proteomes" id="UP000593567">
    <property type="component" value="Unassembled WGS sequence"/>
</dbReference>
<keyword evidence="6" id="KW-0732">Signal</keyword>
<accession>A0A7J7K638</accession>
<dbReference type="PANTHER" id="PTHR12459:SF15">
    <property type="entry name" value="TRANSMEMBRANE PROTEIN 135"/>
    <property type="match status" value="1"/>
</dbReference>
<gene>
    <name evidence="8" type="ORF">EB796_008617</name>
</gene>
<organism evidence="8 9">
    <name type="scientific">Bugula neritina</name>
    <name type="common">Brown bryozoan</name>
    <name type="synonym">Sertularia neritina</name>
    <dbReference type="NCBI Taxonomy" id="10212"/>
    <lineage>
        <taxon>Eukaryota</taxon>
        <taxon>Metazoa</taxon>
        <taxon>Spiralia</taxon>
        <taxon>Lophotrochozoa</taxon>
        <taxon>Bryozoa</taxon>
        <taxon>Gymnolaemata</taxon>
        <taxon>Cheilostomatida</taxon>
        <taxon>Flustrina</taxon>
        <taxon>Buguloidea</taxon>
        <taxon>Bugulidae</taxon>
        <taxon>Bugula</taxon>
    </lineage>
</organism>
<comment type="similarity">
    <text evidence="2">Belongs to the TMEM135 family.</text>
</comment>
<proteinExistence type="inferred from homology"/>
<evidence type="ECO:0000256" key="2">
    <source>
        <dbReference type="ARBA" id="ARBA00008924"/>
    </source>
</evidence>
<dbReference type="InterPro" id="IPR031926">
    <property type="entry name" value="TMEM135_N"/>
</dbReference>
<dbReference type="PANTHER" id="PTHR12459">
    <property type="entry name" value="TRANSMEMBRANE PROTEIN 135-RELATED"/>
    <property type="match status" value="1"/>
</dbReference>
<evidence type="ECO:0000259" key="7">
    <source>
        <dbReference type="Pfam" id="PF15982"/>
    </source>
</evidence>
<keyword evidence="4" id="KW-1133">Transmembrane helix</keyword>
<protein>
    <submittedName>
        <fullName evidence="8">TMEM135</fullName>
    </submittedName>
</protein>
<sequence>MKTITILGVFLSLFTLQAFQVTFISGAHIKRSVANELRRPSDINAEVAKQMITLKVDIDEAAHFLVKRFPPVCNETKDYSLEKPLHVQLMLIDVDSEYHQSLLQVQFNTRNQLENKWCKTFKSCKRGVVSWVMSIDGASKLKELNRRYDTSSVVTAFSSGTDTDSQIGQRTSDDKHDTLNNMPYFLSAIHKLSVFELKVKDLQHVETTIRAGLNLMNHLKIVAIPVLSSPELDCTNRELAEITVRSVLFHLSETPESKTQRILFVAPTSEENLYLEVKEALDTVKQQVSSSKAVMVTVQFVGFQTENVSMAAETFTQYADEAVIVSDWSTSPLQTALGNMSDEQMKILALLSRKVNVDMTCDVDDFGLLENIQLEGLPADVELMRDKVASHLISSSPGKANLNAKTMREKGSHSTSNAPCRTDPDEIIVFHDAAAYPEYISYFFNIHTGVAMSSEKRWQDEIISLLKTLRQLLRSLARLGFTTSSLTCYELGHTWTPYCRQASMDVFFSALKYSLKIYSSLYVVTALLKRKKINYYVEVVWKDVLRSTAFLTANAICFMSAFCSWSHMMGGYNKTIAYLPALFASAFALRFIERTSRHSVLAMYTTNLALETLYNMLTARKLIPRVPYGEIGLFSMALAGYLHFYRTPGVVDSFSDSVLSTIFGTDEVVDAPPTPKSSAITRLFAYLPQSAQNLIIRVLKFRYLQIKHKQCTHNWSCLLNIAEKFVRCFGIGYGINAALKIPSAARLLLNGKNPLMKWLFTRENCSSGTFIAGISVLHQGMSCLLRHMRGASDPRVDGLISGGVAGLAMYFYRSSMVALYCFIRLADLLIKKLASQGKIPTIKHAYVYMYAFSTAILFHAGVWEPHNIRPAYWRFMLNLTGQQFKLVNRRLVEKIFDIESANLYPNFWPSYDPRYTSITSEAVLKDVSRFK</sequence>
<evidence type="ECO:0000256" key="4">
    <source>
        <dbReference type="ARBA" id="ARBA00022989"/>
    </source>
</evidence>
<feature type="chain" id="PRO_5029863274" evidence="6">
    <location>
        <begin position="19"/>
        <end position="931"/>
    </location>
</feature>
<evidence type="ECO:0000256" key="6">
    <source>
        <dbReference type="SAM" id="SignalP"/>
    </source>
</evidence>
<feature type="signal peptide" evidence="6">
    <location>
        <begin position="1"/>
        <end position="18"/>
    </location>
</feature>
<evidence type="ECO:0000256" key="5">
    <source>
        <dbReference type="ARBA" id="ARBA00023136"/>
    </source>
</evidence>
<dbReference type="AlphaFoldDB" id="A0A7J7K638"/>
<dbReference type="OrthoDB" id="291792at2759"/>
<feature type="domain" description="Transmembrane protein 135 N-terminal" evidence="7">
    <location>
        <begin position="487"/>
        <end position="616"/>
    </location>
</feature>
<evidence type="ECO:0000313" key="9">
    <source>
        <dbReference type="Proteomes" id="UP000593567"/>
    </source>
</evidence>
<dbReference type="InterPro" id="IPR026749">
    <property type="entry name" value="Tmem135"/>
</dbReference>
<keyword evidence="5" id="KW-0472">Membrane</keyword>
<dbReference type="GO" id="GO:0012505">
    <property type="term" value="C:endomembrane system"/>
    <property type="evidence" value="ECO:0007669"/>
    <property type="project" value="UniProtKB-SubCell"/>
</dbReference>
<reference evidence="8" key="1">
    <citation type="submission" date="2020-06" db="EMBL/GenBank/DDBJ databases">
        <title>Draft genome of Bugula neritina, a colonial animal packing powerful symbionts and potential medicines.</title>
        <authorList>
            <person name="Rayko M."/>
        </authorList>
    </citation>
    <scope>NUCLEOTIDE SEQUENCE [LARGE SCALE GENOMIC DNA]</scope>
    <source>
        <strain evidence="8">Kwan_BN1</strain>
    </source>
</reference>
<comment type="subcellular location">
    <subcellularLocation>
        <location evidence="1">Endomembrane system</location>
        <topology evidence="1">Multi-pass membrane protein</topology>
    </subcellularLocation>
</comment>
<dbReference type="Pfam" id="PF15982">
    <property type="entry name" value="TMEM135_C_rich"/>
    <property type="match status" value="1"/>
</dbReference>
<comment type="caution">
    <text evidence="8">The sequence shown here is derived from an EMBL/GenBank/DDBJ whole genome shotgun (WGS) entry which is preliminary data.</text>
</comment>
<evidence type="ECO:0000256" key="3">
    <source>
        <dbReference type="ARBA" id="ARBA00022692"/>
    </source>
</evidence>